<keyword evidence="3" id="KW-1185">Reference proteome</keyword>
<evidence type="ECO:0000256" key="1">
    <source>
        <dbReference type="SAM" id="MobiDB-lite"/>
    </source>
</evidence>
<sequence>MCIELQTLIDCMRQRDGLNKKIQQSKEVENNLYKLNPRMMPHGFTPQCQKMYITAPIEKAGKAQKDLRSMLLDRASTSKSSPSRTKQSLDDSPMDDDFQLINSQETPMQDIAVPAPVKTKQTKKKHKGPVPKSPAKNCGDIRALFSTATKSTKSYTKLINELGVNDSGVPTKLINLLVDLNLDNSNTVKTCYVCENICDCKMIKHTEDSKKPVLLKFVSEPLLPNLDLIDDMNADTILLCNKNIAETQDIIENISRKDSLVSKSTENVDKANYSANFDLEFDFDALDEIHSPEIKSVNENIDTVADWNFDLGNIDDIFADSSPEKGIKMEIDLKDHVIESKVDRIESMVSKDKPKDAHEALGFVGLESIDDIFADSDDSVIQVSPEPPQAGQNESILATFKNNNPEEKPQNIEDIYKDDNLPNSAYPLSPSILSSQLIKNKSPILCSQASKFQLSTKKTKHSSSTSSRSVRKLSDSTENNNVIVIDDNDHKSNIVDTTNKSLFTITQLVDMINKTANKSVKESNVSTNQNIDLMSDGERSTSPILLTQAERKKTVNLSCAKSKNKSQNKSVPKTSLIVLDSDSDSDYCNDTQNYDVDKEISKFDTSKHKTSLKCRKMTFDGEDSYFKSLKNTKEVSEIATASKRISFFDAVSQESEIDTSNRKDASLVGGKRKFDDEDSESITASPYFNKKQKLEDPDQKPLTLQQKVLAAISSNKNKQEFTNNQTNFHVTVSQPDFFSQKENTNPQKNTELLNKSNDEIVIRPLDILQKYKKENKILSLRKKFNTIFSKRPKKSPIKTSPIKTNVFEDNDEDFLACKEYFSPKRSRIYSQKKVDHPTKKIKKRLVNSLLDMEAALSESDSGDELTDSSAGSIAEFICDDDVTQRHDVTHDMHALYLNSIRSPVRKNGFKIPELPKKYNQVDVFSQFVPEDAYEM</sequence>
<dbReference type="Proteomes" id="UP000037510">
    <property type="component" value="Unassembled WGS sequence"/>
</dbReference>
<organism evidence="2 3">
    <name type="scientific">Operophtera brumata</name>
    <name type="common">Winter moth</name>
    <name type="synonym">Phalaena brumata</name>
    <dbReference type="NCBI Taxonomy" id="104452"/>
    <lineage>
        <taxon>Eukaryota</taxon>
        <taxon>Metazoa</taxon>
        <taxon>Ecdysozoa</taxon>
        <taxon>Arthropoda</taxon>
        <taxon>Hexapoda</taxon>
        <taxon>Insecta</taxon>
        <taxon>Pterygota</taxon>
        <taxon>Neoptera</taxon>
        <taxon>Endopterygota</taxon>
        <taxon>Lepidoptera</taxon>
        <taxon>Glossata</taxon>
        <taxon>Ditrysia</taxon>
        <taxon>Geometroidea</taxon>
        <taxon>Geometridae</taxon>
        <taxon>Larentiinae</taxon>
        <taxon>Operophtera</taxon>
    </lineage>
</organism>
<feature type="compositionally biased region" description="Polar residues" evidence="1">
    <location>
        <begin position="75"/>
        <end position="86"/>
    </location>
</feature>
<protein>
    <submittedName>
        <fullName evidence="2">Fanconi anemia complementation group M</fullName>
    </submittedName>
</protein>
<proteinExistence type="predicted"/>
<comment type="caution">
    <text evidence="2">The sequence shown here is derived from an EMBL/GenBank/DDBJ whole genome shotgun (WGS) entry which is preliminary data.</text>
</comment>
<feature type="non-terminal residue" evidence="2">
    <location>
        <position position="935"/>
    </location>
</feature>
<feature type="region of interest" description="Disordered" evidence="1">
    <location>
        <begin position="671"/>
        <end position="698"/>
    </location>
</feature>
<dbReference type="AlphaFoldDB" id="A0A0L7LEV1"/>
<gene>
    <name evidence="2" type="ORF">OBRU01_08228</name>
</gene>
<evidence type="ECO:0000313" key="3">
    <source>
        <dbReference type="Proteomes" id="UP000037510"/>
    </source>
</evidence>
<reference evidence="2 3" key="1">
    <citation type="journal article" date="2015" name="Genome Biol. Evol.">
        <title>The genome of winter moth (Operophtera brumata) provides a genomic perspective on sexual dimorphism and phenology.</title>
        <authorList>
            <person name="Derks M.F."/>
            <person name="Smit S."/>
            <person name="Salis L."/>
            <person name="Schijlen E."/>
            <person name="Bossers A."/>
            <person name="Mateman C."/>
            <person name="Pijl A.S."/>
            <person name="de Ridder D."/>
            <person name="Groenen M.A."/>
            <person name="Visser M.E."/>
            <person name="Megens H.J."/>
        </authorList>
    </citation>
    <scope>NUCLEOTIDE SEQUENCE [LARGE SCALE GENOMIC DNA]</scope>
    <source>
        <strain evidence="2">WM2013NL</strain>
        <tissue evidence="2">Head and thorax</tissue>
    </source>
</reference>
<evidence type="ECO:0000313" key="2">
    <source>
        <dbReference type="EMBL" id="KOB74088.1"/>
    </source>
</evidence>
<dbReference type="EMBL" id="JTDY01001358">
    <property type="protein sequence ID" value="KOB74088.1"/>
    <property type="molecule type" value="Genomic_DNA"/>
</dbReference>
<feature type="region of interest" description="Disordered" evidence="1">
    <location>
        <begin position="73"/>
        <end position="95"/>
    </location>
</feature>
<name>A0A0L7LEV1_OPEBR</name>
<accession>A0A0L7LEV1</accession>
<feature type="region of interest" description="Disordered" evidence="1">
    <location>
        <begin position="456"/>
        <end position="476"/>
    </location>
</feature>